<feature type="compositionally biased region" description="Polar residues" evidence="4">
    <location>
        <begin position="430"/>
        <end position="444"/>
    </location>
</feature>
<dbReference type="InterPro" id="IPR051775">
    <property type="entry name" value="Homeobox_domain"/>
</dbReference>
<feature type="compositionally biased region" description="Low complexity" evidence="4">
    <location>
        <begin position="1"/>
        <end position="22"/>
    </location>
</feature>
<dbReference type="GO" id="GO:0000976">
    <property type="term" value="F:transcription cis-regulatory region binding"/>
    <property type="evidence" value="ECO:0007669"/>
    <property type="project" value="TreeGrafter"/>
</dbReference>
<feature type="compositionally biased region" description="Acidic residues" evidence="4">
    <location>
        <begin position="565"/>
        <end position="585"/>
    </location>
</feature>
<dbReference type="GO" id="GO:0006355">
    <property type="term" value="P:regulation of DNA-templated transcription"/>
    <property type="evidence" value="ECO:0007669"/>
    <property type="project" value="TreeGrafter"/>
</dbReference>
<evidence type="ECO:0000259" key="5">
    <source>
        <dbReference type="PROSITE" id="PS50071"/>
    </source>
</evidence>
<dbReference type="SUPFAM" id="SSF46689">
    <property type="entry name" value="Homeodomain-like"/>
    <property type="match status" value="1"/>
</dbReference>
<dbReference type="PANTHER" id="PTHR24323">
    <property type="entry name" value="CEH-10 HOMEODOMAIN-CONTAINING HOMOLOG"/>
    <property type="match status" value="1"/>
</dbReference>
<dbReference type="SMART" id="SM00389">
    <property type="entry name" value="HOX"/>
    <property type="match status" value="1"/>
</dbReference>
<dbReference type="EMBL" id="MU855368">
    <property type="protein sequence ID" value="KAK3905172.1"/>
    <property type="molecule type" value="Genomic_DNA"/>
</dbReference>
<keyword evidence="2 3" id="KW-0238">DNA-binding</keyword>
<keyword evidence="2 3" id="KW-0539">Nucleus</keyword>
<reference evidence="6" key="2">
    <citation type="submission" date="2023-05" db="EMBL/GenBank/DDBJ databases">
        <authorList>
            <consortium name="Lawrence Berkeley National Laboratory"/>
            <person name="Steindorff A."/>
            <person name="Hensen N."/>
            <person name="Bonometti L."/>
            <person name="Westerberg I."/>
            <person name="Brannstrom I.O."/>
            <person name="Guillou S."/>
            <person name="Cros-Aarteil S."/>
            <person name="Calhoun S."/>
            <person name="Haridas S."/>
            <person name="Kuo A."/>
            <person name="Mondo S."/>
            <person name="Pangilinan J."/>
            <person name="Riley R."/>
            <person name="Labutti K."/>
            <person name="Andreopoulos B."/>
            <person name="Lipzen A."/>
            <person name="Chen C."/>
            <person name="Yanf M."/>
            <person name="Daum C."/>
            <person name="Ng V."/>
            <person name="Clum A."/>
            <person name="Ohm R."/>
            <person name="Martin F."/>
            <person name="Silar P."/>
            <person name="Natvig D."/>
            <person name="Lalanne C."/>
            <person name="Gautier V."/>
            <person name="Ament-Velasquez S.L."/>
            <person name="Kruys A."/>
            <person name="Hutchinson M.I."/>
            <person name="Powell A.J."/>
            <person name="Barry K."/>
            <person name="Miller A.N."/>
            <person name="Grigoriev I.V."/>
            <person name="Debuchy R."/>
            <person name="Gladieux P."/>
            <person name="Thoren M.H."/>
            <person name="Johannesson H."/>
        </authorList>
    </citation>
    <scope>NUCLEOTIDE SEQUENCE</scope>
    <source>
        <strain evidence="6">CBS 103.79</strain>
    </source>
</reference>
<gene>
    <name evidence="6" type="ORF">C8A05DRAFT_30997</name>
</gene>
<dbReference type="InterPro" id="IPR009057">
    <property type="entry name" value="Homeodomain-like_sf"/>
</dbReference>
<feature type="compositionally biased region" description="Low complexity" evidence="4">
    <location>
        <begin position="484"/>
        <end position="507"/>
    </location>
</feature>
<feature type="region of interest" description="Disordered" evidence="4">
    <location>
        <begin position="563"/>
        <end position="617"/>
    </location>
</feature>
<organism evidence="6 7">
    <name type="scientific">Staphylotrichum tortipilum</name>
    <dbReference type="NCBI Taxonomy" id="2831512"/>
    <lineage>
        <taxon>Eukaryota</taxon>
        <taxon>Fungi</taxon>
        <taxon>Dikarya</taxon>
        <taxon>Ascomycota</taxon>
        <taxon>Pezizomycotina</taxon>
        <taxon>Sordariomycetes</taxon>
        <taxon>Sordariomycetidae</taxon>
        <taxon>Sordariales</taxon>
        <taxon>Chaetomiaceae</taxon>
        <taxon>Staphylotrichum</taxon>
    </lineage>
</organism>
<feature type="region of interest" description="Disordered" evidence="4">
    <location>
        <begin position="396"/>
        <end position="416"/>
    </location>
</feature>
<accession>A0AAN6MT00</accession>
<dbReference type="GO" id="GO:0005634">
    <property type="term" value="C:nucleus"/>
    <property type="evidence" value="ECO:0007669"/>
    <property type="project" value="UniProtKB-SubCell"/>
</dbReference>
<feature type="compositionally biased region" description="Basic and acidic residues" evidence="4">
    <location>
        <begin position="64"/>
        <end position="73"/>
    </location>
</feature>
<dbReference type="CDD" id="cd00086">
    <property type="entry name" value="homeodomain"/>
    <property type="match status" value="1"/>
</dbReference>
<comment type="caution">
    <text evidence="6">The sequence shown here is derived from an EMBL/GenBank/DDBJ whole genome shotgun (WGS) entry which is preliminary data.</text>
</comment>
<feature type="compositionally biased region" description="Polar residues" evidence="4">
    <location>
        <begin position="159"/>
        <end position="185"/>
    </location>
</feature>
<feature type="region of interest" description="Disordered" evidence="4">
    <location>
        <begin position="246"/>
        <end position="276"/>
    </location>
</feature>
<dbReference type="AlphaFoldDB" id="A0AAN6MT00"/>
<keyword evidence="2 3" id="KW-0371">Homeobox</keyword>
<dbReference type="Pfam" id="PF00046">
    <property type="entry name" value="Homeodomain"/>
    <property type="match status" value="1"/>
</dbReference>
<dbReference type="Gene3D" id="1.10.10.60">
    <property type="entry name" value="Homeodomain-like"/>
    <property type="match status" value="1"/>
</dbReference>
<evidence type="ECO:0000313" key="6">
    <source>
        <dbReference type="EMBL" id="KAK3905172.1"/>
    </source>
</evidence>
<feature type="region of interest" description="Disordered" evidence="4">
    <location>
        <begin position="428"/>
        <end position="549"/>
    </location>
</feature>
<sequence length="617" mass="66618">MDSSQPQSSPSSSPLPTASPSSDTTDGRQSLGIASQQSQSSSPPKPDSTSPSVEPPRHPKGKRNRTEKGDKAILEAAYQKNSKPDKAERLELLKRVNLPTEKAVQIWFQNRRQNDRRKSRPWSPQVVEAVTQGRVRIVSDGLIPGNTSFNLENALVSVPSASQEQPAGSSPSPHSTLEFGSSQDTARTEGPVAWQGEHAAVDETAAPPAAERRVESQQVLSRSFEGPTGYLSNRWNAAGSAAPAPNPGYHGFFRPDPHTRPGAFLPRPLSTPPQYHLSTSLEGKAEVIQAIPSPPRSTAPPPITDILLPRPESPGPPDIYRRRGQRVHRTHSLEMSNRLPPILTRGRSSNPQEWEYAVSGNREDALTVQAKHENSGSATAAINLLKFFEQSSSRAKRNAPAGGAAPRYGAAKKPKLVRSYSTLARLENTMGPSNRHNMQANNRPAPSDKHKPSRPAGTTFISGNDSDKENWSPDEDGNPRPSRRVAAPSPGITSGSSLTSTGRRLLPSEPPLSKPGRNPRRTLGGSGAPFLSPAGRASTAPSYSLFGGEQRFKRGRLSVASSLEIFEDEEEEGEGEEEEEGGESSEEVRRFMGAGASPSKEKAVEGLLRLSQGNWER</sequence>
<name>A0AAN6MT00_9PEZI</name>
<dbReference type="InterPro" id="IPR001356">
    <property type="entry name" value="HD"/>
</dbReference>
<dbReference type="PANTHER" id="PTHR24323:SF7">
    <property type="entry name" value="HOMEOBOX DOMAIN-CONTAINING PROTEIN"/>
    <property type="match status" value="1"/>
</dbReference>
<evidence type="ECO:0000256" key="4">
    <source>
        <dbReference type="SAM" id="MobiDB-lite"/>
    </source>
</evidence>
<reference evidence="6" key="1">
    <citation type="journal article" date="2023" name="Mol. Phylogenet. Evol.">
        <title>Genome-scale phylogeny and comparative genomics of the fungal order Sordariales.</title>
        <authorList>
            <person name="Hensen N."/>
            <person name="Bonometti L."/>
            <person name="Westerberg I."/>
            <person name="Brannstrom I.O."/>
            <person name="Guillou S."/>
            <person name="Cros-Aarteil S."/>
            <person name="Calhoun S."/>
            <person name="Haridas S."/>
            <person name="Kuo A."/>
            <person name="Mondo S."/>
            <person name="Pangilinan J."/>
            <person name="Riley R."/>
            <person name="LaButti K."/>
            <person name="Andreopoulos B."/>
            <person name="Lipzen A."/>
            <person name="Chen C."/>
            <person name="Yan M."/>
            <person name="Daum C."/>
            <person name="Ng V."/>
            <person name="Clum A."/>
            <person name="Steindorff A."/>
            <person name="Ohm R.A."/>
            <person name="Martin F."/>
            <person name="Silar P."/>
            <person name="Natvig D.O."/>
            <person name="Lalanne C."/>
            <person name="Gautier V."/>
            <person name="Ament-Velasquez S.L."/>
            <person name="Kruys A."/>
            <person name="Hutchinson M.I."/>
            <person name="Powell A.J."/>
            <person name="Barry K."/>
            <person name="Miller A.N."/>
            <person name="Grigoriev I.V."/>
            <person name="Debuchy R."/>
            <person name="Gladieux P."/>
            <person name="Hiltunen Thoren M."/>
            <person name="Johannesson H."/>
        </authorList>
    </citation>
    <scope>NUCLEOTIDE SEQUENCE</scope>
    <source>
        <strain evidence="6">CBS 103.79</strain>
    </source>
</reference>
<feature type="DNA-binding region" description="Homeobox" evidence="2">
    <location>
        <begin position="59"/>
        <end position="119"/>
    </location>
</feature>
<dbReference type="Proteomes" id="UP001303889">
    <property type="component" value="Unassembled WGS sequence"/>
</dbReference>
<feature type="region of interest" description="Disordered" evidence="4">
    <location>
        <begin position="1"/>
        <end position="88"/>
    </location>
</feature>
<comment type="subcellular location">
    <subcellularLocation>
        <location evidence="1 2 3">Nucleus</location>
    </subcellularLocation>
</comment>
<evidence type="ECO:0000256" key="2">
    <source>
        <dbReference type="PROSITE-ProRule" id="PRU00108"/>
    </source>
</evidence>
<keyword evidence="7" id="KW-1185">Reference proteome</keyword>
<evidence type="ECO:0000313" key="7">
    <source>
        <dbReference type="Proteomes" id="UP001303889"/>
    </source>
</evidence>
<feature type="region of interest" description="Disordered" evidence="4">
    <location>
        <begin position="202"/>
        <end position="221"/>
    </location>
</feature>
<evidence type="ECO:0000256" key="1">
    <source>
        <dbReference type="ARBA" id="ARBA00004123"/>
    </source>
</evidence>
<feature type="compositionally biased region" description="Pro residues" evidence="4">
    <location>
        <begin position="292"/>
        <end position="303"/>
    </location>
</feature>
<feature type="region of interest" description="Disordered" evidence="4">
    <location>
        <begin position="292"/>
        <end position="321"/>
    </location>
</feature>
<protein>
    <submittedName>
        <fullName evidence="6">Homeobox protein YOX1</fullName>
    </submittedName>
</protein>
<dbReference type="PROSITE" id="PS50071">
    <property type="entry name" value="HOMEOBOX_2"/>
    <property type="match status" value="1"/>
</dbReference>
<feature type="domain" description="Homeobox" evidence="5">
    <location>
        <begin position="57"/>
        <end position="118"/>
    </location>
</feature>
<feature type="compositionally biased region" description="Low complexity" evidence="4">
    <location>
        <begin position="29"/>
        <end position="52"/>
    </location>
</feature>
<proteinExistence type="predicted"/>
<feature type="compositionally biased region" description="Low complexity" evidence="4">
    <location>
        <begin position="398"/>
        <end position="409"/>
    </location>
</feature>
<evidence type="ECO:0000256" key="3">
    <source>
        <dbReference type="RuleBase" id="RU000682"/>
    </source>
</evidence>
<feature type="region of interest" description="Disordered" evidence="4">
    <location>
        <begin position="159"/>
        <end position="191"/>
    </location>
</feature>